<dbReference type="InterPro" id="IPR006626">
    <property type="entry name" value="PbH1"/>
</dbReference>
<evidence type="ECO:0000259" key="2">
    <source>
        <dbReference type="Pfam" id="PF18962"/>
    </source>
</evidence>
<comment type="caution">
    <text evidence="3">The sequence shown here is derived from an EMBL/GenBank/DDBJ whole genome shotgun (WGS) entry which is preliminary data.</text>
</comment>
<keyword evidence="4" id="KW-1185">Reference proteome</keyword>
<dbReference type="Gene3D" id="2.160.20.10">
    <property type="entry name" value="Single-stranded right-handed beta-helix, Pectin lyase-like"/>
    <property type="match status" value="1"/>
</dbReference>
<dbReference type="AlphaFoldDB" id="A0A098S6C3"/>
<dbReference type="Proteomes" id="UP000029736">
    <property type="component" value="Unassembled WGS sequence"/>
</dbReference>
<name>A0A098S6C3_9BACT</name>
<reference evidence="3 4" key="1">
    <citation type="journal article" date="2014" name="Int. J. Syst. Evol. Microbiol.">
        <title>Phaeodactylibacter xiamenensis gen. nov., sp. nov., a member of the family Saprospiraceae isolated from the marine alga Phaeodactylum tricornutum.</title>
        <authorList>
            <person name="Chen Z.Jr."/>
            <person name="Lei X."/>
            <person name="Lai Q."/>
            <person name="Li Y."/>
            <person name="Zhang B."/>
            <person name="Zhang J."/>
            <person name="Zhang H."/>
            <person name="Yang L."/>
            <person name="Zheng W."/>
            <person name="Tian Y."/>
            <person name="Yu Z."/>
            <person name="Xu H.Jr."/>
            <person name="Zheng T."/>
        </authorList>
    </citation>
    <scope>NUCLEOTIDE SEQUENCE [LARGE SCALE GENOMIC DNA]</scope>
    <source>
        <strain evidence="3 4">KD52</strain>
    </source>
</reference>
<evidence type="ECO:0000313" key="4">
    <source>
        <dbReference type="Proteomes" id="UP000029736"/>
    </source>
</evidence>
<organism evidence="3 4">
    <name type="scientific">Phaeodactylibacter xiamenensis</name>
    <dbReference type="NCBI Taxonomy" id="1524460"/>
    <lineage>
        <taxon>Bacteria</taxon>
        <taxon>Pseudomonadati</taxon>
        <taxon>Bacteroidota</taxon>
        <taxon>Saprospiria</taxon>
        <taxon>Saprospirales</taxon>
        <taxon>Haliscomenobacteraceae</taxon>
        <taxon>Phaeodactylibacter</taxon>
    </lineage>
</organism>
<accession>A0A098S6C3</accession>
<gene>
    <name evidence="3" type="ORF">IX84_14195</name>
</gene>
<dbReference type="SMART" id="SM00710">
    <property type="entry name" value="PbH1"/>
    <property type="match status" value="8"/>
</dbReference>
<feature type="chain" id="PRO_5001939877" description="Secretion system C-terminal sorting domain-containing protein" evidence="1">
    <location>
        <begin position="19"/>
        <end position="905"/>
    </location>
</feature>
<evidence type="ECO:0000313" key="3">
    <source>
        <dbReference type="EMBL" id="KGE87680.1"/>
    </source>
</evidence>
<evidence type="ECO:0000256" key="1">
    <source>
        <dbReference type="SAM" id="SignalP"/>
    </source>
</evidence>
<dbReference type="InterPro" id="IPR011050">
    <property type="entry name" value="Pectin_lyase_fold/virulence"/>
</dbReference>
<feature type="domain" description="Secretion system C-terminal sorting" evidence="2">
    <location>
        <begin position="835"/>
        <end position="903"/>
    </location>
</feature>
<protein>
    <recommendedName>
        <fullName evidence="2">Secretion system C-terminal sorting domain-containing protein</fullName>
    </recommendedName>
</protein>
<proteinExistence type="predicted"/>
<dbReference type="InterPro" id="IPR026444">
    <property type="entry name" value="Secre_tail"/>
</dbReference>
<dbReference type="InterPro" id="IPR012334">
    <property type="entry name" value="Pectin_lyas_fold"/>
</dbReference>
<dbReference type="NCBIfam" id="TIGR04183">
    <property type="entry name" value="Por_Secre_tail"/>
    <property type="match status" value="1"/>
</dbReference>
<dbReference type="Pfam" id="PF18962">
    <property type="entry name" value="Por_Secre_tail"/>
    <property type="match status" value="1"/>
</dbReference>
<dbReference type="SUPFAM" id="SSF51126">
    <property type="entry name" value="Pectin lyase-like"/>
    <property type="match status" value="1"/>
</dbReference>
<feature type="signal peptide" evidence="1">
    <location>
        <begin position="1"/>
        <end position="18"/>
    </location>
</feature>
<keyword evidence="1" id="KW-0732">Signal</keyword>
<sequence length="905" mass="97747">MKKLFFFLSFFLSFELLAQCPPTGFGKCLENDPSEYICIEAPPSGAFKISDFVGSNPGDLPLGGGVVSVIIDGNLIVDIDYLFNPGSHVLLTSNSSISVTDQLAVPNQNSPKLIFDGTIISSCGNDRWSFISATDEFSEISFINGTIAKQGTSGIFIGENAVLTATNSTFSDISISCITLGSTAGSYAQNVNATIVNNVFEFSPFGVRVFHTQPISIGTGNIFRFPVAAPPSFGNPVAILGSSSSISVASGNAIEGFPIGIWSNNKSADFRYLSCSGIDISDCGTGIDIRALNDGTSSPQDGVNLYLRSSLFKNNTTDISADAQLGNSYLIFDNQFLNQGNSTTSVAIGGTIPQSIRFQNNIIDRPTGNGIRLSLPVWDAGASGLNVENNDITTNIDGIGLSLFRGGRIGDNIVTCSGNTAIEIVNCDGAYIYDNEVSATGIGDGQFSGSIYLENSVNCILECNQTDGMGNGGGISFFEHCDNSIILRNTMSNHVRGLASVAFAGDPVIGQQPYSDNIWLGGSTAEAALEAFSGTVLPFFFIASQFTVQNNTGQIWPAPIIPPQDPLGADPLAWFRVVPSPSNPPQACFDTPPIEEVFRNLTRFEEGLIDGTVNPPVGSSGKYRDIDFQIFSKLKSDLSPLNINSYVYYESLSSSYFNDRYSLEEHIMLASDASATLDIGEENQLLLENLELLASIDDGTQESLRDSTLESVHSLSSLISESVLFYQTGMEEKITDIQLLLQGMSGTVPSDSAFIEVATVYFNNFGTVYEQYSQTDQSVVDYYAGLCVLEYGEAVYLANAIAGTAFKYDLISACTTENLFFQATDKPQTNMSFRIYPSPTRGEINIHYPFEEFKLVKVYNALGKVILEYKSPQQTINLNGEATGIYFVELINQNNERYVQKVILQ</sequence>
<dbReference type="STRING" id="1524460.IX84_14195"/>
<dbReference type="EMBL" id="JPOS01000034">
    <property type="protein sequence ID" value="KGE87680.1"/>
    <property type="molecule type" value="Genomic_DNA"/>
</dbReference>